<gene>
    <name evidence="6" type="ORF">JAZ07_02725</name>
</gene>
<evidence type="ECO:0000259" key="5">
    <source>
        <dbReference type="Pfam" id="PF03466"/>
    </source>
</evidence>
<dbReference type="GO" id="GO:0000976">
    <property type="term" value="F:transcription cis-regulatory region binding"/>
    <property type="evidence" value="ECO:0007669"/>
    <property type="project" value="TreeGrafter"/>
</dbReference>
<protein>
    <submittedName>
        <fullName evidence="6">LysR substrate-binding domain-containing protein</fullName>
    </submittedName>
</protein>
<proteinExistence type="inferred from homology"/>
<comment type="caution">
    <text evidence="6">The sequence shown here is derived from an EMBL/GenBank/DDBJ whole genome shotgun (WGS) entry which is preliminary data.</text>
</comment>
<keyword evidence="4" id="KW-0804">Transcription</keyword>
<dbReference type="Gene3D" id="3.40.190.290">
    <property type="match status" value="1"/>
</dbReference>
<name>A0A9E4KA82_9GAMM</name>
<evidence type="ECO:0000256" key="4">
    <source>
        <dbReference type="ARBA" id="ARBA00023163"/>
    </source>
</evidence>
<dbReference type="Pfam" id="PF03466">
    <property type="entry name" value="LysR_substrate"/>
    <property type="match status" value="1"/>
</dbReference>
<dbReference type="GO" id="GO:0006355">
    <property type="term" value="P:regulation of DNA-templated transcription"/>
    <property type="evidence" value="ECO:0007669"/>
    <property type="project" value="TreeGrafter"/>
</dbReference>
<dbReference type="PANTHER" id="PTHR30126">
    <property type="entry name" value="HTH-TYPE TRANSCRIPTIONAL REGULATOR"/>
    <property type="match status" value="1"/>
</dbReference>
<feature type="non-terminal residue" evidence="6">
    <location>
        <position position="1"/>
    </location>
</feature>
<evidence type="ECO:0000256" key="2">
    <source>
        <dbReference type="ARBA" id="ARBA00023015"/>
    </source>
</evidence>
<dbReference type="AlphaFoldDB" id="A0A9E4KA82"/>
<sequence length="120" mass="13439">PLWGCGLLPVTDLEKLHYVLREARSSMRLTLDKALKDVGVGSLPVTMEVGSTDTIVEMLQHGRHVSFLPRFTVDDGLQTGSLYHIKIQGLRIKRILWIARTRSNLNNDVAEAFISLLRGT</sequence>
<keyword evidence="3" id="KW-0238">DNA-binding</keyword>
<evidence type="ECO:0000256" key="1">
    <source>
        <dbReference type="ARBA" id="ARBA00009437"/>
    </source>
</evidence>
<feature type="domain" description="LysR substrate-binding" evidence="5">
    <location>
        <begin position="7"/>
        <end position="118"/>
    </location>
</feature>
<dbReference type="Proteomes" id="UP000886667">
    <property type="component" value="Unassembled WGS sequence"/>
</dbReference>
<evidence type="ECO:0000313" key="6">
    <source>
        <dbReference type="EMBL" id="MCG7945242.1"/>
    </source>
</evidence>
<reference evidence="6" key="1">
    <citation type="journal article" date="2021" name="Proc. Natl. Acad. Sci. U.S.A.">
        <title>Global biogeography of chemosynthetic symbionts reveals both localized and globally distributed symbiont groups. .</title>
        <authorList>
            <person name="Osvatic J.T."/>
            <person name="Wilkins L.G.E."/>
            <person name="Leibrecht L."/>
            <person name="Leray M."/>
            <person name="Zauner S."/>
            <person name="Polzin J."/>
            <person name="Camacho Y."/>
            <person name="Gros O."/>
            <person name="van Gils J.A."/>
            <person name="Eisen J.A."/>
            <person name="Petersen J.M."/>
            <person name="Yuen B."/>
        </authorList>
    </citation>
    <scope>NUCLEOTIDE SEQUENCE</scope>
    <source>
        <strain evidence="6">MAGclacostrist064TRANS</strain>
    </source>
</reference>
<dbReference type="EMBL" id="JAEPCM010000067">
    <property type="protein sequence ID" value="MCG7945242.1"/>
    <property type="molecule type" value="Genomic_DNA"/>
</dbReference>
<organism evidence="6 7">
    <name type="scientific">Candidatus Thiodiazotropha taylori</name>
    <dbReference type="NCBI Taxonomy" id="2792791"/>
    <lineage>
        <taxon>Bacteria</taxon>
        <taxon>Pseudomonadati</taxon>
        <taxon>Pseudomonadota</taxon>
        <taxon>Gammaproteobacteria</taxon>
        <taxon>Chromatiales</taxon>
        <taxon>Sedimenticolaceae</taxon>
        <taxon>Candidatus Thiodiazotropha</taxon>
    </lineage>
</organism>
<dbReference type="PANTHER" id="PTHR30126:SF40">
    <property type="entry name" value="HTH-TYPE TRANSCRIPTIONAL REGULATOR GLTR"/>
    <property type="match status" value="1"/>
</dbReference>
<accession>A0A9E4KA82</accession>
<dbReference type="SUPFAM" id="SSF53850">
    <property type="entry name" value="Periplasmic binding protein-like II"/>
    <property type="match status" value="1"/>
</dbReference>
<evidence type="ECO:0000256" key="3">
    <source>
        <dbReference type="ARBA" id="ARBA00023125"/>
    </source>
</evidence>
<dbReference type="InterPro" id="IPR005119">
    <property type="entry name" value="LysR_subst-bd"/>
</dbReference>
<evidence type="ECO:0000313" key="7">
    <source>
        <dbReference type="Proteomes" id="UP000886667"/>
    </source>
</evidence>
<keyword evidence="2" id="KW-0805">Transcription regulation</keyword>
<comment type="similarity">
    <text evidence="1">Belongs to the LysR transcriptional regulatory family.</text>
</comment>